<feature type="region of interest" description="Disordered" evidence="1">
    <location>
        <begin position="1"/>
        <end position="25"/>
    </location>
</feature>
<organism evidence="2">
    <name type="scientific">Timema cristinae</name>
    <name type="common">Walking stick</name>
    <dbReference type="NCBI Taxonomy" id="61476"/>
    <lineage>
        <taxon>Eukaryota</taxon>
        <taxon>Metazoa</taxon>
        <taxon>Ecdysozoa</taxon>
        <taxon>Arthropoda</taxon>
        <taxon>Hexapoda</taxon>
        <taxon>Insecta</taxon>
        <taxon>Pterygota</taxon>
        <taxon>Neoptera</taxon>
        <taxon>Polyneoptera</taxon>
        <taxon>Phasmatodea</taxon>
        <taxon>Timematodea</taxon>
        <taxon>Timematoidea</taxon>
        <taxon>Timematidae</taxon>
        <taxon>Timema</taxon>
    </lineage>
</organism>
<proteinExistence type="predicted"/>
<gene>
    <name evidence="2" type="ORF">TCEB3V08_LOCUS207</name>
</gene>
<reference evidence="2" key="1">
    <citation type="submission" date="2020-11" db="EMBL/GenBank/DDBJ databases">
        <authorList>
            <person name="Tran Van P."/>
        </authorList>
    </citation>
    <scope>NUCLEOTIDE SEQUENCE</scope>
</reference>
<evidence type="ECO:0000313" key="2">
    <source>
        <dbReference type="EMBL" id="CAD7392172.1"/>
    </source>
</evidence>
<dbReference type="EMBL" id="OC316502">
    <property type="protein sequence ID" value="CAD7392172.1"/>
    <property type="molecule type" value="Genomic_DNA"/>
</dbReference>
<sequence length="280" mass="30549">MPARANVAISKEESDDPSSRGAKLPYNGYSDEFLDRLEPNGNIPNDKDLRYAHTPFHPPLRHAPIAMSPEDASYEKKRAPCRKTSLWGLSVGPKPHVQFMSSALSQRLSWPTASLYVACRHMKDDLRTICMLMASSTNLPLTPYFPLTSVTDGRQCPLCSVSRALSVALRYANTPASGEPQRTHKLAYQKPQGTCKITVELRGAVSVELGKGHEERGVWSGAPVGLSAGTQPYSISCVCPHPRTLWLVEIADAASIPLLSLGIIPRLRRIVASSMCDLGS</sequence>
<accession>A0A7R9CAP2</accession>
<dbReference type="AlphaFoldDB" id="A0A7R9CAP2"/>
<protein>
    <submittedName>
        <fullName evidence="2">Uncharacterized protein</fullName>
    </submittedName>
</protein>
<name>A0A7R9CAP2_TIMCR</name>
<evidence type="ECO:0000256" key="1">
    <source>
        <dbReference type="SAM" id="MobiDB-lite"/>
    </source>
</evidence>